<organism evidence="1 2">
    <name type="scientific">Fusobacterium animalis ATCC 51191</name>
    <dbReference type="NCBI Taxonomy" id="997347"/>
    <lineage>
        <taxon>Bacteria</taxon>
        <taxon>Fusobacteriati</taxon>
        <taxon>Fusobacteriota</taxon>
        <taxon>Fusobacteriia</taxon>
        <taxon>Fusobacteriales</taxon>
        <taxon>Fusobacteriaceae</taxon>
        <taxon>Fusobacterium</taxon>
    </lineage>
</organism>
<gene>
    <name evidence="1" type="ORF">HMPREF9094_1382</name>
</gene>
<evidence type="ECO:0000313" key="1">
    <source>
        <dbReference type="EMBL" id="EGQ79595.1"/>
    </source>
</evidence>
<dbReference type="AlphaFoldDB" id="F9EN77"/>
<accession>F9EN77</accession>
<dbReference type="Proteomes" id="UP000005392">
    <property type="component" value="Unassembled WGS sequence"/>
</dbReference>
<proteinExistence type="predicted"/>
<protein>
    <submittedName>
        <fullName evidence="1">Uncharacterized protein</fullName>
    </submittedName>
</protein>
<dbReference type="STRING" id="76859.RN98_11325"/>
<dbReference type="HOGENOM" id="CLU_159250_0_0_0"/>
<comment type="caution">
    <text evidence="1">The sequence shown here is derived from an EMBL/GenBank/DDBJ whole genome shotgun (WGS) entry which is preliminary data.</text>
</comment>
<dbReference type="EMBL" id="AFQD01000225">
    <property type="protein sequence ID" value="EGQ79595.1"/>
    <property type="molecule type" value="Genomic_DNA"/>
</dbReference>
<reference evidence="1 2" key="1">
    <citation type="submission" date="2011-05" db="EMBL/GenBank/DDBJ databases">
        <authorList>
            <person name="Muzny D."/>
            <person name="Qin X."/>
            <person name="Deng J."/>
            <person name="Jiang H."/>
            <person name="Liu Y."/>
            <person name="Qu J."/>
            <person name="Song X.-Z."/>
            <person name="Zhang L."/>
            <person name="Thornton R."/>
            <person name="Coyle M."/>
            <person name="Francisco L."/>
            <person name="Jackson L."/>
            <person name="Javaid M."/>
            <person name="Korchina V."/>
            <person name="Kovar C."/>
            <person name="Mata R."/>
            <person name="Mathew T."/>
            <person name="Ngo R."/>
            <person name="Nguyen L."/>
            <person name="Nguyen N."/>
            <person name="Okwuonu G."/>
            <person name="Ongeri F."/>
            <person name="Pham C."/>
            <person name="Simmons D."/>
            <person name="Wilczek-Boney K."/>
            <person name="Hale W."/>
            <person name="Jakkamsetti A."/>
            <person name="Pham P."/>
            <person name="Ruth R."/>
            <person name="San Lucas F."/>
            <person name="Warren J."/>
            <person name="Zhang J."/>
            <person name="Zhao Z."/>
            <person name="Zhou C."/>
            <person name="Zhu D."/>
            <person name="Lee S."/>
            <person name="Bess C."/>
            <person name="Blankenburg K."/>
            <person name="Forbes L."/>
            <person name="Fu Q."/>
            <person name="Gubbala S."/>
            <person name="Hirani K."/>
            <person name="Jayaseelan J.C."/>
            <person name="Lara F."/>
            <person name="Munidasa M."/>
            <person name="Palculict T."/>
            <person name="Patil S."/>
            <person name="Pu L.-L."/>
            <person name="Saada N."/>
            <person name="Tang L."/>
            <person name="Weissenberger G."/>
            <person name="Zhu Y."/>
            <person name="Hemphill L."/>
            <person name="Shang Y."/>
            <person name="Youmans B."/>
            <person name="Ayvaz T."/>
            <person name="Ross M."/>
            <person name="Santibanez J."/>
            <person name="Aqrawi P."/>
            <person name="Gross S."/>
            <person name="Joshi V."/>
            <person name="Fowler G."/>
            <person name="Nazareth L."/>
            <person name="Reid J."/>
            <person name="Worley K."/>
            <person name="Petrosino J."/>
            <person name="Highlander S."/>
            <person name="Gibbs R."/>
        </authorList>
    </citation>
    <scope>NUCLEOTIDE SEQUENCE [LARGE SCALE GENOMIC DNA]</scope>
    <source>
        <strain evidence="1 2">ATCC 51191</strain>
    </source>
</reference>
<name>F9EN77_9FUSO</name>
<evidence type="ECO:0000313" key="2">
    <source>
        <dbReference type="Proteomes" id="UP000005392"/>
    </source>
</evidence>
<dbReference type="PATRIC" id="fig|997347.4.peg.1291"/>
<keyword evidence="2" id="KW-1185">Reference proteome</keyword>
<sequence>MILLKGRGVYYEKNYIIYCNDFLLISCSNNNYIKTGFSQNEKQELILFKEKIKNNLSENNLAYIKENTKDSYRNRYILEKLQNIDFTKLNIFVSEPSYTNEYPSSLLALNMNEDTYYFDLIFTYDSQNKKWLIFDLKEKG</sequence>